<organism evidence="1 2">
    <name type="scientific">Rubroshorea leprosula</name>
    <dbReference type="NCBI Taxonomy" id="152421"/>
    <lineage>
        <taxon>Eukaryota</taxon>
        <taxon>Viridiplantae</taxon>
        <taxon>Streptophyta</taxon>
        <taxon>Embryophyta</taxon>
        <taxon>Tracheophyta</taxon>
        <taxon>Spermatophyta</taxon>
        <taxon>Magnoliopsida</taxon>
        <taxon>eudicotyledons</taxon>
        <taxon>Gunneridae</taxon>
        <taxon>Pentapetalae</taxon>
        <taxon>rosids</taxon>
        <taxon>malvids</taxon>
        <taxon>Malvales</taxon>
        <taxon>Dipterocarpaceae</taxon>
        <taxon>Rubroshorea</taxon>
    </lineage>
</organism>
<dbReference type="EMBL" id="BPVZ01000004">
    <property type="protein sequence ID" value="GKU90533.1"/>
    <property type="molecule type" value="Genomic_DNA"/>
</dbReference>
<dbReference type="AlphaFoldDB" id="A0AAV5HNX2"/>
<keyword evidence="2" id="KW-1185">Reference proteome</keyword>
<comment type="caution">
    <text evidence="1">The sequence shown here is derived from an EMBL/GenBank/DDBJ whole genome shotgun (WGS) entry which is preliminary data.</text>
</comment>
<sequence>MHQLESRGLKAILGLVQGLNLCIPSNRACVLSLSLDRVFFSSHLPSIFREISSYYLYKFSPLRLSRLTLVSSHRISSAIELIRCYFQCFWLS</sequence>
<protein>
    <submittedName>
        <fullName evidence="1">Uncharacterized protein</fullName>
    </submittedName>
</protein>
<proteinExistence type="predicted"/>
<evidence type="ECO:0000313" key="2">
    <source>
        <dbReference type="Proteomes" id="UP001054252"/>
    </source>
</evidence>
<name>A0AAV5HNX2_9ROSI</name>
<evidence type="ECO:0000313" key="1">
    <source>
        <dbReference type="EMBL" id="GKU90533.1"/>
    </source>
</evidence>
<accession>A0AAV5HNX2</accession>
<reference evidence="1 2" key="1">
    <citation type="journal article" date="2021" name="Commun. Biol.">
        <title>The genome of Shorea leprosula (Dipterocarpaceae) highlights the ecological relevance of drought in aseasonal tropical rainforests.</title>
        <authorList>
            <person name="Ng K.K.S."/>
            <person name="Kobayashi M.J."/>
            <person name="Fawcett J.A."/>
            <person name="Hatakeyama M."/>
            <person name="Paape T."/>
            <person name="Ng C.H."/>
            <person name="Ang C.C."/>
            <person name="Tnah L.H."/>
            <person name="Lee C.T."/>
            <person name="Nishiyama T."/>
            <person name="Sese J."/>
            <person name="O'Brien M.J."/>
            <person name="Copetti D."/>
            <person name="Mohd Noor M.I."/>
            <person name="Ong R.C."/>
            <person name="Putra M."/>
            <person name="Sireger I.Z."/>
            <person name="Indrioko S."/>
            <person name="Kosugi Y."/>
            <person name="Izuno A."/>
            <person name="Isagi Y."/>
            <person name="Lee S.L."/>
            <person name="Shimizu K.K."/>
        </authorList>
    </citation>
    <scope>NUCLEOTIDE SEQUENCE [LARGE SCALE GENOMIC DNA]</scope>
    <source>
        <strain evidence="1">214</strain>
    </source>
</reference>
<gene>
    <name evidence="1" type="ORF">SLEP1_g4518</name>
</gene>
<dbReference type="Proteomes" id="UP001054252">
    <property type="component" value="Unassembled WGS sequence"/>
</dbReference>